<protein>
    <submittedName>
        <fullName evidence="1">Uncharacterized protein</fullName>
    </submittedName>
</protein>
<organism evidence="1 2">
    <name type="scientific">Balneatrix alpica</name>
    <dbReference type="NCBI Taxonomy" id="75684"/>
    <lineage>
        <taxon>Bacteria</taxon>
        <taxon>Pseudomonadati</taxon>
        <taxon>Pseudomonadota</taxon>
        <taxon>Gammaproteobacteria</taxon>
        <taxon>Oceanospirillales</taxon>
        <taxon>Balneatrichaceae</taxon>
        <taxon>Balneatrix</taxon>
    </lineage>
</organism>
<name>A0ABV5ZFF9_9GAMM</name>
<keyword evidence="2" id="KW-1185">Reference proteome</keyword>
<dbReference type="Proteomes" id="UP001589628">
    <property type="component" value="Unassembled WGS sequence"/>
</dbReference>
<sequence>MLTLLVSFLLTLVVILFTWWGFSRMGVPSYRPSRSKVEELLQGLIDGYTSREEWELFIGMPIQHDPELEAIRVRCVALEEGDDQHPPYPHGINGYLYNRAGREAAKLILQEVKKLKANEPYGRDF</sequence>
<comment type="caution">
    <text evidence="1">The sequence shown here is derived from an EMBL/GenBank/DDBJ whole genome shotgun (WGS) entry which is preliminary data.</text>
</comment>
<reference evidence="1 2" key="1">
    <citation type="submission" date="2024-09" db="EMBL/GenBank/DDBJ databases">
        <authorList>
            <person name="Sun Q."/>
            <person name="Mori K."/>
        </authorList>
    </citation>
    <scope>NUCLEOTIDE SEQUENCE [LARGE SCALE GENOMIC DNA]</scope>
    <source>
        <strain evidence="1 2">ATCC 51285</strain>
    </source>
</reference>
<evidence type="ECO:0000313" key="1">
    <source>
        <dbReference type="EMBL" id="MFB9886906.1"/>
    </source>
</evidence>
<dbReference type="EMBL" id="JBHLZN010000003">
    <property type="protein sequence ID" value="MFB9886906.1"/>
    <property type="molecule type" value="Genomic_DNA"/>
</dbReference>
<evidence type="ECO:0000313" key="2">
    <source>
        <dbReference type="Proteomes" id="UP001589628"/>
    </source>
</evidence>
<dbReference type="RefSeq" id="WP_027312266.1">
    <property type="nucleotide sequence ID" value="NZ_JBHLZN010000003.1"/>
</dbReference>
<proteinExistence type="predicted"/>
<accession>A0ABV5ZFF9</accession>
<gene>
    <name evidence="1" type="ORF">ACFFLH_10810</name>
</gene>